<keyword evidence="3 6" id="KW-1133">Transmembrane helix</keyword>
<reference evidence="8" key="1">
    <citation type="submission" date="2023-10" db="EMBL/GenBank/DDBJ databases">
        <authorList>
            <person name="Chen Y."/>
            <person name="Shah S."/>
            <person name="Dougan E. K."/>
            <person name="Thang M."/>
            <person name="Chan C."/>
        </authorList>
    </citation>
    <scope>NUCLEOTIDE SEQUENCE [LARGE SCALE GENOMIC DNA]</scope>
</reference>
<dbReference type="Gene3D" id="3.20.100.30">
    <property type="entry name" value="VTC, catalytic tunnel domain"/>
    <property type="match status" value="1"/>
</dbReference>
<sequence length="674" mass="72983">MSAEEEQKKNRDTLTNFGAEHTEQNLAIIADLRKRFTRISRVAWGQAKASVVQSSSERVPFLKVPKSTGADEDQKISPYVVTDEELEAFTLPPTWDPEHFFLVKASILHAEDKKSIKKLGVDWTFVDLSVSLNRTTKEAAPSKLERGKLPEPAEAEEEKTPQVALPEGTAPKEEAPQEKEPPPQGGGADGHATGGNEPAPAREAAPRVRPRDLLRHKSGELDVAEEMMHYNKGVEECLKHNLITSVDALDPTVVKWLSRFRLKYEGLKKAASEEGSNDVCMVHEQAGAGRKEVKLSRTEASRVLGASDDSVPGSSNKVAAAFHAAVRKGNLAPIAEGTYLRSIFRHEASGITAILDEDVRMSRIERWDGPTSGAADFFPYSLLSIHTDPGKSSKEAPKWLSVIYDCANLFQVSGFSKAAHMVGNFRAQACGLPLPHWQSRIANCADQSHEPAGIAEGEVAPGAVLGYAPPLQERRVSLDESQPLVDRKKTANRALLHSFNTSPEEKDMLDISSGAAADIVAVPAGAAGGLGAPLLARPEGGGAGAAPEQRGWLPFSRAGAKPVRKAIVAVQPKTLNSLERTYLEWVHFVTLLATVGVFLMHAGNERGIGRVLVLVSITLIARVHYVFTWRAEALDLKKDIEYHDPVTPILLVAGIIVCVSWSSLGAIGAIDFNT</sequence>
<evidence type="ECO:0000256" key="4">
    <source>
        <dbReference type="ARBA" id="ARBA00023136"/>
    </source>
</evidence>
<dbReference type="InterPro" id="IPR018966">
    <property type="entry name" value="VTC_domain"/>
</dbReference>
<dbReference type="InterPro" id="IPR042267">
    <property type="entry name" value="VTC_sf"/>
</dbReference>
<dbReference type="PANTHER" id="PTHR46140">
    <property type="entry name" value="VACUOLAR TRANSPORTER CHAPERONE 1-RELATED"/>
    <property type="match status" value="1"/>
</dbReference>
<proteinExistence type="predicted"/>
<evidence type="ECO:0000313" key="8">
    <source>
        <dbReference type="EMBL" id="CAK0828360.1"/>
    </source>
</evidence>
<evidence type="ECO:0000256" key="3">
    <source>
        <dbReference type="ARBA" id="ARBA00022989"/>
    </source>
</evidence>
<feature type="transmembrane region" description="Helical" evidence="6">
    <location>
        <begin position="611"/>
        <end position="629"/>
    </location>
</feature>
<evidence type="ECO:0000256" key="2">
    <source>
        <dbReference type="ARBA" id="ARBA00022692"/>
    </source>
</evidence>
<dbReference type="PANTHER" id="PTHR46140:SF1">
    <property type="entry name" value="VACUOLAR TRANSPORTER CHAPERONE COMPLEX SUBUNIT 4-RELATED"/>
    <property type="match status" value="1"/>
</dbReference>
<feature type="compositionally biased region" description="Basic and acidic residues" evidence="5">
    <location>
        <begin position="170"/>
        <end position="181"/>
    </location>
</feature>
<feature type="transmembrane region" description="Helical" evidence="6">
    <location>
        <begin position="582"/>
        <end position="599"/>
    </location>
</feature>
<dbReference type="Proteomes" id="UP001189429">
    <property type="component" value="Unassembled WGS sequence"/>
</dbReference>
<organism evidence="8 9">
    <name type="scientific">Prorocentrum cordatum</name>
    <dbReference type="NCBI Taxonomy" id="2364126"/>
    <lineage>
        <taxon>Eukaryota</taxon>
        <taxon>Sar</taxon>
        <taxon>Alveolata</taxon>
        <taxon>Dinophyceae</taxon>
        <taxon>Prorocentrales</taxon>
        <taxon>Prorocentraceae</taxon>
        <taxon>Prorocentrum</taxon>
    </lineage>
</organism>
<gene>
    <name evidence="8" type="ORF">PCOR1329_LOCUS27596</name>
</gene>
<feature type="region of interest" description="Disordered" evidence="5">
    <location>
        <begin position="137"/>
        <end position="217"/>
    </location>
</feature>
<keyword evidence="2 6" id="KW-0812">Transmembrane</keyword>
<feature type="compositionally biased region" description="Low complexity" evidence="5">
    <location>
        <begin position="194"/>
        <end position="203"/>
    </location>
</feature>
<protein>
    <recommendedName>
        <fullName evidence="7">VTC domain-containing protein</fullName>
    </recommendedName>
</protein>
<dbReference type="EMBL" id="CAUYUJ010010003">
    <property type="protein sequence ID" value="CAK0828360.1"/>
    <property type="molecule type" value="Genomic_DNA"/>
</dbReference>
<evidence type="ECO:0000259" key="7">
    <source>
        <dbReference type="Pfam" id="PF09359"/>
    </source>
</evidence>
<feature type="compositionally biased region" description="Basic and acidic residues" evidence="5">
    <location>
        <begin position="204"/>
        <end position="217"/>
    </location>
</feature>
<feature type="transmembrane region" description="Helical" evidence="6">
    <location>
        <begin position="649"/>
        <end position="670"/>
    </location>
</feature>
<comment type="subcellular location">
    <subcellularLocation>
        <location evidence="1">Endomembrane system</location>
        <topology evidence="1">Multi-pass membrane protein</topology>
    </subcellularLocation>
</comment>
<comment type="caution">
    <text evidence="8">The sequence shown here is derived from an EMBL/GenBank/DDBJ whole genome shotgun (WGS) entry which is preliminary data.</text>
</comment>
<evidence type="ECO:0000256" key="1">
    <source>
        <dbReference type="ARBA" id="ARBA00004127"/>
    </source>
</evidence>
<dbReference type="Pfam" id="PF09359">
    <property type="entry name" value="VTC"/>
    <property type="match status" value="1"/>
</dbReference>
<evidence type="ECO:0000313" key="9">
    <source>
        <dbReference type="Proteomes" id="UP001189429"/>
    </source>
</evidence>
<name>A0ABN9SAZ0_9DINO</name>
<feature type="domain" description="VTC" evidence="7">
    <location>
        <begin position="313"/>
        <end position="418"/>
    </location>
</feature>
<evidence type="ECO:0000256" key="5">
    <source>
        <dbReference type="SAM" id="MobiDB-lite"/>
    </source>
</evidence>
<keyword evidence="4 6" id="KW-0472">Membrane</keyword>
<keyword evidence="9" id="KW-1185">Reference proteome</keyword>
<accession>A0ABN9SAZ0</accession>
<evidence type="ECO:0000256" key="6">
    <source>
        <dbReference type="SAM" id="Phobius"/>
    </source>
</evidence>
<dbReference type="InterPro" id="IPR051572">
    <property type="entry name" value="VTC_Complex_Subunit"/>
</dbReference>